<dbReference type="PANTHER" id="PTHR45913">
    <property type="entry name" value="EPM2A-INTERACTING PROTEIN 1"/>
    <property type="match status" value="1"/>
</dbReference>
<feature type="chain" id="PRO_5021222294" description="DUF4371 domain-containing protein" evidence="1">
    <location>
        <begin position="19"/>
        <end position="117"/>
    </location>
</feature>
<dbReference type="OrthoDB" id="6611647at2759"/>
<dbReference type="EMBL" id="BGPR01087909">
    <property type="protein sequence ID" value="GBM09081.1"/>
    <property type="molecule type" value="Genomic_DNA"/>
</dbReference>
<dbReference type="PANTHER" id="PTHR45913:SF10">
    <property type="entry name" value="DUF4371 DOMAIN-CONTAINING PROTEIN"/>
    <property type="match status" value="1"/>
</dbReference>
<dbReference type="Proteomes" id="UP000499080">
    <property type="component" value="Unassembled WGS sequence"/>
</dbReference>
<evidence type="ECO:0000256" key="1">
    <source>
        <dbReference type="SAM" id="SignalP"/>
    </source>
</evidence>
<protein>
    <recommendedName>
        <fullName evidence="4">DUF4371 domain-containing protein</fullName>
    </recommendedName>
</protein>
<name>A0A4Y2CX76_ARAVE</name>
<accession>A0A4Y2CX76</accession>
<sequence>MSLLGIVNLLKEAWLACAPLLFYDFDNKDKIMQRIKDTPLSRNTIKERILKLAGNVTDQQKIDINSAPFISLCLDESTDVTKSARLAVLRRKRHKGRINCDNIVANIFKGHRYLYGC</sequence>
<keyword evidence="3" id="KW-1185">Reference proteome</keyword>
<feature type="signal peptide" evidence="1">
    <location>
        <begin position="1"/>
        <end position="18"/>
    </location>
</feature>
<gene>
    <name evidence="2" type="ORF">AVEN_27187_1</name>
</gene>
<reference evidence="2 3" key="1">
    <citation type="journal article" date="2019" name="Sci. Rep.">
        <title>Orb-weaving spider Araneus ventricosus genome elucidates the spidroin gene catalogue.</title>
        <authorList>
            <person name="Kono N."/>
            <person name="Nakamura H."/>
            <person name="Ohtoshi R."/>
            <person name="Moran D.A.P."/>
            <person name="Shinohara A."/>
            <person name="Yoshida Y."/>
            <person name="Fujiwara M."/>
            <person name="Mori M."/>
            <person name="Tomita M."/>
            <person name="Arakawa K."/>
        </authorList>
    </citation>
    <scope>NUCLEOTIDE SEQUENCE [LARGE SCALE GENOMIC DNA]</scope>
</reference>
<proteinExistence type="predicted"/>
<evidence type="ECO:0000313" key="2">
    <source>
        <dbReference type="EMBL" id="GBM09081.1"/>
    </source>
</evidence>
<dbReference type="AlphaFoldDB" id="A0A4Y2CX76"/>
<organism evidence="2 3">
    <name type="scientific">Araneus ventricosus</name>
    <name type="common">Orbweaver spider</name>
    <name type="synonym">Epeira ventricosa</name>
    <dbReference type="NCBI Taxonomy" id="182803"/>
    <lineage>
        <taxon>Eukaryota</taxon>
        <taxon>Metazoa</taxon>
        <taxon>Ecdysozoa</taxon>
        <taxon>Arthropoda</taxon>
        <taxon>Chelicerata</taxon>
        <taxon>Arachnida</taxon>
        <taxon>Araneae</taxon>
        <taxon>Araneomorphae</taxon>
        <taxon>Entelegynae</taxon>
        <taxon>Araneoidea</taxon>
        <taxon>Araneidae</taxon>
        <taxon>Araneus</taxon>
    </lineage>
</organism>
<evidence type="ECO:0000313" key="3">
    <source>
        <dbReference type="Proteomes" id="UP000499080"/>
    </source>
</evidence>
<keyword evidence="1" id="KW-0732">Signal</keyword>
<comment type="caution">
    <text evidence="2">The sequence shown here is derived from an EMBL/GenBank/DDBJ whole genome shotgun (WGS) entry which is preliminary data.</text>
</comment>
<evidence type="ECO:0008006" key="4">
    <source>
        <dbReference type="Google" id="ProtNLM"/>
    </source>
</evidence>